<dbReference type="AlphaFoldDB" id="A0A370HTG9"/>
<dbReference type="PANTHER" id="PTHR43002">
    <property type="entry name" value="GLYCOGEN DEBRANCHING ENZYME"/>
    <property type="match status" value="1"/>
</dbReference>
<name>A0A370HTG9_9HYPH</name>
<dbReference type="Pfam" id="PF02922">
    <property type="entry name" value="CBM_48"/>
    <property type="match status" value="1"/>
</dbReference>
<dbReference type="InterPro" id="IPR004193">
    <property type="entry name" value="Glyco_hydro_13_N"/>
</dbReference>
<dbReference type="SUPFAM" id="SSF51445">
    <property type="entry name" value="(Trans)glycosidases"/>
    <property type="match status" value="1"/>
</dbReference>
<dbReference type="InterPro" id="IPR044505">
    <property type="entry name" value="GlgX_Isoamylase_N_E_set"/>
</dbReference>
<dbReference type="InterPro" id="IPR006047">
    <property type="entry name" value="GH13_cat_dom"/>
</dbReference>
<dbReference type="GO" id="GO:0004135">
    <property type="term" value="F:amylo-alpha-1,6-glucosidase activity"/>
    <property type="evidence" value="ECO:0007669"/>
    <property type="project" value="InterPro"/>
</dbReference>
<dbReference type="InterPro" id="IPR017853">
    <property type="entry name" value="GH"/>
</dbReference>
<evidence type="ECO:0000256" key="1">
    <source>
        <dbReference type="ARBA" id="ARBA00008061"/>
    </source>
</evidence>
<dbReference type="CDD" id="cd02856">
    <property type="entry name" value="E_set_GDE_Isoamylase_N"/>
    <property type="match status" value="1"/>
</dbReference>
<organism evidence="5 6">
    <name type="scientific">Microvirga subterranea</name>
    <dbReference type="NCBI Taxonomy" id="186651"/>
    <lineage>
        <taxon>Bacteria</taxon>
        <taxon>Pseudomonadati</taxon>
        <taxon>Pseudomonadota</taxon>
        <taxon>Alphaproteobacteria</taxon>
        <taxon>Hyphomicrobiales</taxon>
        <taxon>Methylobacteriaceae</taxon>
        <taxon>Microvirga</taxon>
    </lineage>
</organism>
<dbReference type="Gene3D" id="3.20.20.80">
    <property type="entry name" value="Glycosidases"/>
    <property type="match status" value="1"/>
</dbReference>
<dbReference type="Proteomes" id="UP000254925">
    <property type="component" value="Unassembled WGS sequence"/>
</dbReference>
<evidence type="ECO:0000313" key="5">
    <source>
        <dbReference type="EMBL" id="RDI61251.1"/>
    </source>
</evidence>
<keyword evidence="3" id="KW-0326">Glycosidase</keyword>
<feature type="domain" description="Glycosyl hydrolase family 13 catalytic" evidence="4">
    <location>
        <begin position="187"/>
        <end position="570"/>
    </location>
</feature>
<dbReference type="OrthoDB" id="3236218at2"/>
<dbReference type="SUPFAM" id="SSF81296">
    <property type="entry name" value="E set domains"/>
    <property type="match status" value="1"/>
</dbReference>
<keyword evidence="2" id="KW-0378">Hydrolase</keyword>
<evidence type="ECO:0000256" key="3">
    <source>
        <dbReference type="ARBA" id="ARBA00023295"/>
    </source>
</evidence>
<reference evidence="5 6" key="1">
    <citation type="submission" date="2018-07" db="EMBL/GenBank/DDBJ databases">
        <title>Genomic Encyclopedia of Type Strains, Phase IV (KMG-IV): sequencing the most valuable type-strain genomes for metagenomic binning, comparative biology and taxonomic classification.</title>
        <authorList>
            <person name="Goeker M."/>
        </authorList>
    </citation>
    <scope>NUCLEOTIDE SEQUENCE [LARGE SCALE GENOMIC DNA]</scope>
    <source>
        <strain evidence="5 6">DSM 14364</strain>
    </source>
</reference>
<evidence type="ECO:0000256" key="2">
    <source>
        <dbReference type="ARBA" id="ARBA00022801"/>
    </source>
</evidence>
<sequence length="695" mass="79030">MLRVDDGSPFPLGATWDGRGVNFSLFSAHATSVDLCLFDPTGRRETARISLPQQTDEVWHGYVNGIGPGQLYGYRVHGPYEPRHGHRFNPHKLLIDPYARLLHGQIRWHDSLYGYRSGPHRNDLIPDRRDSAGMVPKCMVVDPSYPWDDDRAPRTPWTDTVIYEAHVKGLTILHPDIPVPVRGTFEALGHPAIVDHLVKLGVTAVEFLPIHGFVDDRFLVEKGLRNYWGYSSAAFFAPEARYLGEAGIVGLKTAIRTLHEAGIEVILDVVYNHTAEGDHLGPTLCFRGIDNAVYYKLGHDPQLYWDVTGTGNTLNLDHPRVLQMVLDSLRYWVEVYHVDGFRFDLASALAREPHEFSHRAGILRAIAQDPVLNRVKLIAEPWDLGHGGYRVGQFPMGWSEWNDQFRDTVRAFWRGDMDQLPKFTRALTGSREIYGWSKRTPSASINYVCSHDGFTLQDLVSYNDRHNEANGEANQDGHPHNLSFNWGVEGPTDDPNVLAIRSRMKRSLLATVFFSQGVPMILMGDEFSRSQQGNNNAYAQDNETSWLDWQASREQDPAFLDFVRALVDLRRRFDAFRRRTFLTGDPVPTDNLKDVYWLAPEGREMSHKDWADADRRTFGVQIGNDAWDGNRLLLLLNAAEHRVRFHLPKDFVSGRWIQTFDTSLAEGVVRGHRSVLKPGSTFHIEAKSVVLFQHE</sequence>
<dbReference type="InterPro" id="IPR014756">
    <property type="entry name" value="Ig_E-set"/>
</dbReference>
<gene>
    <name evidence="5" type="ORF">DES45_102646</name>
</gene>
<keyword evidence="6" id="KW-1185">Reference proteome</keyword>
<comment type="similarity">
    <text evidence="1">Belongs to the glycosyl hydrolase 13 family.</text>
</comment>
<dbReference type="SMART" id="SM00642">
    <property type="entry name" value="Aamy"/>
    <property type="match status" value="1"/>
</dbReference>
<dbReference type="NCBIfam" id="TIGR02100">
    <property type="entry name" value="glgX_debranch"/>
    <property type="match status" value="1"/>
</dbReference>
<dbReference type="InterPro" id="IPR013780">
    <property type="entry name" value="Glyco_hydro_b"/>
</dbReference>
<dbReference type="Gene3D" id="2.60.40.1180">
    <property type="entry name" value="Golgi alpha-mannosidase II"/>
    <property type="match status" value="1"/>
</dbReference>
<dbReference type="InterPro" id="IPR011837">
    <property type="entry name" value="Glycogen_debranch_GlgX"/>
</dbReference>
<dbReference type="Gene3D" id="2.60.40.10">
    <property type="entry name" value="Immunoglobulins"/>
    <property type="match status" value="1"/>
</dbReference>
<comment type="caution">
    <text evidence="5">The sequence shown here is derived from an EMBL/GenBank/DDBJ whole genome shotgun (WGS) entry which is preliminary data.</text>
</comment>
<dbReference type="GO" id="GO:0005980">
    <property type="term" value="P:glycogen catabolic process"/>
    <property type="evidence" value="ECO:0007669"/>
    <property type="project" value="InterPro"/>
</dbReference>
<proteinExistence type="inferred from homology"/>
<dbReference type="InterPro" id="IPR013783">
    <property type="entry name" value="Ig-like_fold"/>
</dbReference>
<evidence type="ECO:0000259" key="4">
    <source>
        <dbReference type="SMART" id="SM00642"/>
    </source>
</evidence>
<dbReference type="EMBL" id="QQBB01000002">
    <property type="protein sequence ID" value="RDI61251.1"/>
    <property type="molecule type" value="Genomic_DNA"/>
</dbReference>
<protein>
    <submittedName>
        <fullName evidence="5">Glycogen operon protein</fullName>
    </submittedName>
</protein>
<dbReference type="SUPFAM" id="SSF51011">
    <property type="entry name" value="Glycosyl hydrolase domain"/>
    <property type="match status" value="1"/>
</dbReference>
<dbReference type="CDD" id="cd11326">
    <property type="entry name" value="AmyAc_Glg_debranch"/>
    <property type="match status" value="1"/>
</dbReference>
<accession>A0A370HTG9</accession>
<evidence type="ECO:0000313" key="6">
    <source>
        <dbReference type="Proteomes" id="UP000254925"/>
    </source>
</evidence>
<dbReference type="RefSeq" id="WP_114769402.1">
    <property type="nucleotide sequence ID" value="NZ_QQBB01000002.1"/>
</dbReference>